<evidence type="ECO:0000259" key="2">
    <source>
        <dbReference type="Pfam" id="PF20153"/>
    </source>
</evidence>
<comment type="caution">
    <text evidence="3">The sequence shown here is derived from an EMBL/GenBank/DDBJ whole genome shotgun (WGS) entry which is preliminary data.</text>
</comment>
<proteinExistence type="predicted"/>
<feature type="transmembrane region" description="Helical" evidence="1">
    <location>
        <begin position="179"/>
        <end position="199"/>
    </location>
</feature>
<keyword evidence="1" id="KW-0812">Transmembrane</keyword>
<gene>
    <name evidence="3" type="ORF">DFH94DRAFT_600677</name>
</gene>
<feature type="transmembrane region" description="Helical" evidence="1">
    <location>
        <begin position="211"/>
        <end position="234"/>
    </location>
</feature>
<name>A0A9P5N5U7_9AGAM</name>
<feature type="domain" description="DUF6535" evidence="2">
    <location>
        <begin position="18"/>
        <end position="204"/>
    </location>
</feature>
<keyword evidence="1" id="KW-1133">Transmembrane helix</keyword>
<dbReference type="AlphaFoldDB" id="A0A9P5N5U7"/>
<dbReference type="InterPro" id="IPR045338">
    <property type="entry name" value="DUF6535"/>
</dbReference>
<keyword evidence="1" id="KW-0472">Membrane</keyword>
<dbReference type="OrthoDB" id="3219854at2759"/>
<dbReference type="Pfam" id="PF20153">
    <property type="entry name" value="DUF6535"/>
    <property type="match status" value="1"/>
</dbReference>
<evidence type="ECO:0000256" key="1">
    <source>
        <dbReference type="SAM" id="Phobius"/>
    </source>
</evidence>
<sequence>APPKIQLGDFDDRAAEFWSVYVKEAQRHDEALIGTWKDDMEAVIIFAGLYSATLTAFIVESRKKLTPDPSDEIVYYARQSVTLLAQISAQLAAGGSPVPSTFALPPAFPDFRVAQSDVRVNIYWFMSLVFSLSAALMATLVQQWVREYVHIFQRYNHPIKCARIRQFLHEGADSWKMDVVVNIVPALIHVSLFLFFLGLADSLFKINIATAVTTTMVIVICAICYLLSVIAPILNAQSPYQSPLS</sequence>
<evidence type="ECO:0000313" key="3">
    <source>
        <dbReference type="EMBL" id="KAF8486901.1"/>
    </source>
</evidence>
<feature type="non-terminal residue" evidence="3">
    <location>
        <position position="1"/>
    </location>
</feature>
<evidence type="ECO:0000313" key="4">
    <source>
        <dbReference type="Proteomes" id="UP000759537"/>
    </source>
</evidence>
<protein>
    <recommendedName>
        <fullName evidence="2">DUF6535 domain-containing protein</fullName>
    </recommendedName>
</protein>
<feature type="transmembrane region" description="Helical" evidence="1">
    <location>
        <begin position="42"/>
        <end position="59"/>
    </location>
</feature>
<accession>A0A9P5N5U7</accession>
<feature type="non-terminal residue" evidence="3">
    <location>
        <position position="245"/>
    </location>
</feature>
<reference evidence="3" key="1">
    <citation type="submission" date="2019-10" db="EMBL/GenBank/DDBJ databases">
        <authorList>
            <consortium name="DOE Joint Genome Institute"/>
            <person name="Kuo A."/>
            <person name="Miyauchi S."/>
            <person name="Kiss E."/>
            <person name="Drula E."/>
            <person name="Kohler A."/>
            <person name="Sanchez-Garcia M."/>
            <person name="Andreopoulos B."/>
            <person name="Barry K.W."/>
            <person name="Bonito G."/>
            <person name="Buee M."/>
            <person name="Carver A."/>
            <person name="Chen C."/>
            <person name="Cichocki N."/>
            <person name="Clum A."/>
            <person name="Culley D."/>
            <person name="Crous P.W."/>
            <person name="Fauchery L."/>
            <person name="Girlanda M."/>
            <person name="Hayes R."/>
            <person name="Keri Z."/>
            <person name="LaButti K."/>
            <person name="Lipzen A."/>
            <person name="Lombard V."/>
            <person name="Magnuson J."/>
            <person name="Maillard F."/>
            <person name="Morin E."/>
            <person name="Murat C."/>
            <person name="Nolan M."/>
            <person name="Ohm R."/>
            <person name="Pangilinan J."/>
            <person name="Pereira M."/>
            <person name="Perotto S."/>
            <person name="Peter M."/>
            <person name="Riley R."/>
            <person name="Sitrit Y."/>
            <person name="Stielow B."/>
            <person name="Szollosi G."/>
            <person name="Zifcakova L."/>
            <person name="Stursova M."/>
            <person name="Spatafora J.W."/>
            <person name="Tedersoo L."/>
            <person name="Vaario L.-M."/>
            <person name="Yamada A."/>
            <person name="Yan M."/>
            <person name="Wang P."/>
            <person name="Xu J."/>
            <person name="Bruns T."/>
            <person name="Baldrian P."/>
            <person name="Vilgalys R."/>
            <person name="Henrissat B."/>
            <person name="Grigoriev I.V."/>
            <person name="Hibbett D."/>
            <person name="Nagy L.G."/>
            <person name="Martin F.M."/>
        </authorList>
    </citation>
    <scope>NUCLEOTIDE SEQUENCE</scope>
    <source>
        <strain evidence="3">Prilba</strain>
    </source>
</reference>
<keyword evidence="4" id="KW-1185">Reference proteome</keyword>
<dbReference type="Proteomes" id="UP000759537">
    <property type="component" value="Unassembled WGS sequence"/>
</dbReference>
<dbReference type="EMBL" id="WHVB01000001">
    <property type="protein sequence ID" value="KAF8486901.1"/>
    <property type="molecule type" value="Genomic_DNA"/>
</dbReference>
<organism evidence="3 4">
    <name type="scientific">Russula ochroleuca</name>
    <dbReference type="NCBI Taxonomy" id="152965"/>
    <lineage>
        <taxon>Eukaryota</taxon>
        <taxon>Fungi</taxon>
        <taxon>Dikarya</taxon>
        <taxon>Basidiomycota</taxon>
        <taxon>Agaricomycotina</taxon>
        <taxon>Agaricomycetes</taxon>
        <taxon>Russulales</taxon>
        <taxon>Russulaceae</taxon>
        <taxon>Russula</taxon>
    </lineage>
</organism>
<reference evidence="3" key="2">
    <citation type="journal article" date="2020" name="Nat. Commun.">
        <title>Large-scale genome sequencing of mycorrhizal fungi provides insights into the early evolution of symbiotic traits.</title>
        <authorList>
            <person name="Miyauchi S."/>
            <person name="Kiss E."/>
            <person name="Kuo A."/>
            <person name="Drula E."/>
            <person name="Kohler A."/>
            <person name="Sanchez-Garcia M."/>
            <person name="Morin E."/>
            <person name="Andreopoulos B."/>
            <person name="Barry K.W."/>
            <person name="Bonito G."/>
            <person name="Buee M."/>
            <person name="Carver A."/>
            <person name="Chen C."/>
            <person name="Cichocki N."/>
            <person name="Clum A."/>
            <person name="Culley D."/>
            <person name="Crous P.W."/>
            <person name="Fauchery L."/>
            <person name="Girlanda M."/>
            <person name="Hayes R.D."/>
            <person name="Keri Z."/>
            <person name="LaButti K."/>
            <person name="Lipzen A."/>
            <person name="Lombard V."/>
            <person name="Magnuson J."/>
            <person name="Maillard F."/>
            <person name="Murat C."/>
            <person name="Nolan M."/>
            <person name="Ohm R.A."/>
            <person name="Pangilinan J."/>
            <person name="Pereira M.F."/>
            <person name="Perotto S."/>
            <person name="Peter M."/>
            <person name="Pfister S."/>
            <person name="Riley R."/>
            <person name="Sitrit Y."/>
            <person name="Stielow J.B."/>
            <person name="Szollosi G."/>
            <person name="Zifcakova L."/>
            <person name="Stursova M."/>
            <person name="Spatafora J.W."/>
            <person name="Tedersoo L."/>
            <person name="Vaario L.M."/>
            <person name="Yamada A."/>
            <person name="Yan M."/>
            <person name="Wang P."/>
            <person name="Xu J."/>
            <person name="Bruns T."/>
            <person name="Baldrian P."/>
            <person name="Vilgalys R."/>
            <person name="Dunand C."/>
            <person name="Henrissat B."/>
            <person name="Grigoriev I.V."/>
            <person name="Hibbett D."/>
            <person name="Nagy L.G."/>
            <person name="Martin F.M."/>
        </authorList>
    </citation>
    <scope>NUCLEOTIDE SEQUENCE</scope>
    <source>
        <strain evidence="3">Prilba</strain>
    </source>
</reference>
<feature type="transmembrane region" description="Helical" evidence="1">
    <location>
        <begin position="122"/>
        <end position="145"/>
    </location>
</feature>